<dbReference type="Gene3D" id="3.10.380.20">
    <property type="entry name" value="Novel toxin 21 (CdiA), C-terminal domain"/>
    <property type="match status" value="1"/>
</dbReference>
<dbReference type="InterPro" id="IPR038181">
    <property type="entry name" value="Ntox21_sf"/>
</dbReference>
<protein>
    <recommendedName>
        <fullName evidence="1">Novel toxin 21 domain-containing protein</fullName>
    </recommendedName>
</protein>
<dbReference type="EMBL" id="CAJOBB010007015">
    <property type="protein sequence ID" value="CAF4176045.1"/>
    <property type="molecule type" value="Genomic_DNA"/>
</dbReference>
<dbReference type="AlphaFoldDB" id="A0A820A0L0"/>
<dbReference type="CDD" id="cd20685">
    <property type="entry name" value="CdiA-CT_Ecl_RNase-like"/>
    <property type="match status" value="1"/>
</dbReference>
<organism evidence="2 3">
    <name type="scientific">Adineta steineri</name>
    <dbReference type="NCBI Taxonomy" id="433720"/>
    <lineage>
        <taxon>Eukaryota</taxon>
        <taxon>Metazoa</taxon>
        <taxon>Spiralia</taxon>
        <taxon>Gnathifera</taxon>
        <taxon>Rotifera</taxon>
        <taxon>Eurotatoria</taxon>
        <taxon>Bdelloidea</taxon>
        <taxon>Adinetida</taxon>
        <taxon>Adinetidae</taxon>
        <taxon>Adineta</taxon>
    </lineage>
</organism>
<dbReference type="Pfam" id="PF15526">
    <property type="entry name" value="Ntox21"/>
    <property type="match status" value="1"/>
</dbReference>
<evidence type="ECO:0000313" key="2">
    <source>
        <dbReference type="EMBL" id="CAF4176045.1"/>
    </source>
</evidence>
<evidence type="ECO:0000259" key="1">
    <source>
        <dbReference type="Pfam" id="PF15526"/>
    </source>
</evidence>
<name>A0A820A0L0_9BILA</name>
<dbReference type="Proteomes" id="UP000663868">
    <property type="component" value="Unassembled WGS sequence"/>
</dbReference>
<reference evidence="2" key="1">
    <citation type="submission" date="2021-02" db="EMBL/GenBank/DDBJ databases">
        <authorList>
            <person name="Nowell W R."/>
        </authorList>
    </citation>
    <scope>NUCLEOTIDE SEQUENCE</scope>
</reference>
<feature type="domain" description="Novel toxin 21" evidence="1">
    <location>
        <begin position="22"/>
        <end position="65"/>
    </location>
</feature>
<gene>
    <name evidence="2" type="ORF">KXQ929_LOCUS38675</name>
</gene>
<proteinExistence type="predicted"/>
<sequence>MANRPSRSRTTEDDAVKLIEAQGYKKTNFFLHGRSVYYNPDKPKNMQYITYDKDGHNGGIWKAGNKQWVEKGAGAISPDQIKAAQLHEVNVYKMVKLAAKCVVALTGSEVYVIRPTSPHVHSEHGYSIKPDVIVIIKDQDNKSIIIDAKNHVARIPSGQWKKLKRDMKEADYSVLVLNEIGYLGKKS</sequence>
<dbReference type="InterPro" id="IPR028190">
    <property type="entry name" value="Ntox21"/>
</dbReference>
<comment type="caution">
    <text evidence="2">The sequence shown here is derived from an EMBL/GenBank/DDBJ whole genome shotgun (WGS) entry which is preliminary data.</text>
</comment>
<evidence type="ECO:0000313" key="3">
    <source>
        <dbReference type="Proteomes" id="UP000663868"/>
    </source>
</evidence>
<accession>A0A820A0L0</accession>